<dbReference type="GO" id="GO:0006508">
    <property type="term" value="P:proteolysis"/>
    <property type="evidence" value="ECO:0007669"/>
    <property type="project" value="UniProtKB-KW"/>
</dbReference>
<proteinExistence type="predicted"/>
<accession>A0A8C6TPV9</accession>
<dbReference type="InterPro" id="IPR009003">
    <property type="entry name" value="Peptidase_S1_PA"/>
</dbReference>
<dbReference type="PANTHER" id="PTHR24253">
    <property type="entry name" value="TRANSMEMBRANE PROTEASE SERINE"/>
    <property type="match status" value="1"/>
</dbReference>
<evidence type="ECO:0000256" key="1">
    <source>
        <dbReference type="ARBA" id="ARBA00022670"/>
    </source>
</evidence>
<name>A0A8C6TPV9_9GOBI</name>
<reference evidence="8" key="2">
    <citation type="submission" date="2025-09" db="UniProtKB">
        <authorList>
            <consortium name="Ensembl"/>
        </authorList>
    </citation>
    <scope>IDENTIFICATION</scope>
</reference>
<reference evidence="8" key="1">
    <citation type="submission" date="2025-08" db="UniProtKB">
        <authorList>
            <consortium name="Ensembl"/>
        </authorList>
    </citation>
    <scope>IDENTIFICATION</scope>
</reference>
<feature type="domain" description="Peptidase S1" evidence="7">
    <location>
        <begin position="12"/>
        <end position="243"/>
    </location>
</feature>
<dbReference type="PANTHER" id="PTHR24253:SF144">
    <property type="entry name" value="CHYMOTRYPSIN-LIKE PROTEASE CTRL-1-RELATED"/>
    <property type="match status" value="1"/>
</dbReference>
<organism evidence="8 9">
    <name type="scientific">Neogobius melanostomus</name>
    <name type="common">round goby</name>
    <dbReference type="NCBI Taxonomy" id="47308"/>
    <lineage>
        <taxon>Eukaryota</taxon>
        <taxon>Metazoa</taxon>
        <taxon>Chordata</taxon>
        <taxon>Craniata</taxon>
        <taxon>Vertebrata</taxon>
        <taxon>Euteleostomi</taxon>
        <taxon>Actinopterygii</taxon>
        <taxon>Neopterygii</taxon>
        <taxon>Teleostei</taxon>
        <taxon>Neoteleostei</taxon>
        <taxon>Acanthomorphata</taxon>
        <taxon>Gobiaria</taxon>
        <taxon>Gobiiformes</taxon>
        <taxon>Gobioidei</taxon>
        <taxon>Gobiidae</taxon>
        <taxon>Benthophilinae</taxon>
        <taxon>Neogobiini</taxon>
        <taxon>Neogobius</taxon>
    </lineage>
</organism>
<keyword evidence="3" id="KW-0378">Hydrolase</keyword>
<keyword evidence="6" id="KW-0325">Glycoprotein</keyword>
<keyword evidence="9" id="KW-1185">Reference proteome</keyword>
<sequence>SDCGKALLNPRIVGGADASPGTWPWQALLAISDSNGSLYQCGGSLINHQWILTAAHSFDPYVAVNLTQVQLNVQSIGLKVVYRNVVQVEIHPNYSPDLDNDIALMKMSSPVIYTHYINPICLAGAGSTFHTGVNAWVSGWGTLESGAFPDKLQEVSVPIIGDNQCKCYLGLLPNKTIVQDFLCRIHLSLSPQGDSGGPLMVQMYGVWIQAGVVSFGYGCAGPNSPGVYTEVSEFQGWIESVVGKIKEAATSLSSHVLSQKKKNLLVCSFCVIFFSKMRNVVLYSHSRKGKFICRAQLMKAIQSVSQLHQITSRGNQFIKHQQEKIINYSKKQEFRYNTLSVICTGRKNSFLPRF</sequence>
<keyword evidence="5" id="KW-1015">Disulfide bond</keyword>
<keyword evidence="1" id="KW-0645">Protease</keyword>
<dbReference type="SMART" id="SM00020">
    <property type="entry name" value="Tryp_SPc"/>
    <property type="match status" value="1"/>
</dbReference>
<keyword evidence="4" id="KW-0720">Serine protease</keyword>
<dbReference type="FunFam" id="2.40.10.10:FF:000024">
    <property type="entry name" value="Serine protease 53"/>
    <property type="match status" value="1"/>
</dbReference>
<evidence type="ECO:0000259" key="7">
    <source>
        <dbReference type="PROSITE" id="PS50240"/>
    </source>
</evidence>
<dbReference type="InterPro" id="IPR001254">
    <property type="entry name" value="Trypsin_dom"/>
</dbReference>
<dbReference type="SUPFAM" id="SSF50494">
    <property type="entry name" value="Trypsin-like serine proteases"/>
    <property type="match status" value="1"/>
</dbReference>
<dbReference type="GO" id="GO:0004252">
    <property type="term" value="F:serine-type endopeptidase activity"/>
    <property type="evidence" value="ECO:0007669"/>
    <property type="project" value="InterPro"/>
</dbReference>
<dbReference type="InterPro" id="IPR001314">
    <property type="entry name" value="Peptidase_S1A"/>
</dbReference>
<evidence type="ECO:0000313" key="8">
    <source>
        <dbReference type="Ensembl" id="ENSNMLP00000023346.1"/>
    </source>
</evidence>
<evidence type="ECO:0000313" key="9">
    <source>
        <dbReference type="Proteomes" id="UP000694523"/>
    </source>
</evidence>
<dbReference type="InterPro" id="IPR043504">
    <property type="entry name" value="Peptidase_S1_PA_chymotrypsin"/>
</dbReference>
<protein>
    <recommendedName>
        <fullName evidence="7">Peptidase S1 domain-containing protein</fullName>
    </recommendedName>
</protein>
<evidence type="ECO:0000256" key="5">
    <source>
        <dbReference type="ARBA" id="ARBA00023157"/>
    </source>
</evidence>
<evidence type="ECO:0000256" key="2">
    <source>
        <dbReference type="ARBA" id="ARBA00022729"/>
    </source>
</evidence>
<dbReference type="Proteomes" id="UP000694523">
    <property type="component" value="Unplaced"/>
</dbReference>
<evidence type="ECO:0000256" key="3">
    <source>
        <dbReference type="ARBA" id="ARBA00022801"/>
    </source>
</evidence>
<dbReference type="Gene3D" id="2.40.10.10">
    <property type="entry name" value="Trypsin-like serine proteases"/>
    <property type="match status" value="1"/>
</dbReference>
<dbReference type="Ensembl" id="ENSNMLT00000026125.1">
    <property type="protein sequence ID" value="ENSNMLP00000023346.1"/>
    <property type="gene ID" value="ENSNMLG00000015030.1"/>
</dbReference>
<dbReference type="Pfam" id="PF00089">
    <property type="entry name" value="Trypsin"/>
    <property type="match status" value="1"/>
</dbReference>
<dbReference type="CDD" id="cd00190">
    <property type="entry name" value="Tryp_SPc"/>
    <property type="match status" value="1"/>
</dbReference>
<dbReference type="AlphaFoldDB" id="A0A8C6TPV9"/>
<dbReference type="PROSITE" id="PS50240">
    <property type="entry name" value="TRYPSIN_DOM"/>
    <property type="match status" value="1"/>
</dbReference>
<keyword evidence="2" id="KW-0732">Signal</keyword>
<evidence type="ECO:0000256" key="6">
    <source>
        <dbReference type="ARBA" id="ARBA00023180"/>
    </source>
</evidence>
<dbReference type="PRINTS" id="PR00722">
    <property type="entry name" value="CHYMOTRYPSIN"/>
</dbReference>
<evidence type="ECO:0000256" key="4">
    <source>
        <dbReference type="ARBA" id="ARBA00022825"/>
    </source>
</evidence>